<reference evidence="3" key="1">
    <citation type="submission" date="2018-07" db="EMBL/GenBank/DDBJ databases">
        <title>Annotation of Aphanomyces astaci genome assembly.</title>
        <authorList>
            <person name="Studholme D.J."/>
        </authorList>
    </citation>
    <scope>NUCLEOTIDE SEQUENCE [LARGE SCALE GENOMIC DNA]</scope>
    <source>
        <strain evidence="3">Pc</strain>
    </source>
</reference>
<evidence type="ECO:0000313" key="4">
    <source>
        <dbReference type="Proteomes" id="UP000284702"/>
    </source>
</evidence>
<accession>A0A425CZ71</accession>
<organism evidence="3 4">
    <name type="scientific">Aphanomyces astaci</name>
    <name type="common">Crayfish plague agent</name>
    <dbReference type="NCBI Taxonomy" id="112090"/>
    <lineage>
        <taxon>Eukaryota</taxon>
        <taxon>Sar</taxon>
        <taxon>Stramenopiles</taxon>
        <taxon>Oomycota</taxon>
        <taxon>Saprolegniomycetes</taxon>
        <taxon>Saprolegniales</taxon>
        <taxon>Verrucalvaceae</taxon>
        <taxon>Aphanomyces</taxon>
    </lineage>
</organism>
<feature type="compositionally biased region" description="Basic residues" evidence="2">
    <location>
        <begin position="85"/>
        <end position="95"/>
    </location>
</feature>
<name>A0A425CZ71_APHAT</name>
<proteinExistence type="predicted"/>
<sequence>MSFVDAFLMDDASSLDHSFFMMEDPKEVVGLGTIPDEVRSSTPTKMDGTMLRTPTVVATKRGSSAASSSGESDGNGVEELDRDTARKRAKREAYKKHIRKRQGEHLDLKAQVQQLEDQLDFLTKMKAIDATFASSWENIARDLASHRQESSIENEKLRKKVSEQSEFIDTLQTLLAKKPRLAVFENDEWKALRLVADKTCRLHGINALLTRQRQLLTGALSPKLVMVYPVGTDKILDECMCSLIIVLMLIGLFLQCGLLDTTEVDIHKVNVCSDITKMLISESVRCVTMDVPYPILAEAAWNVSLGNETSAKWGDDYEIIDMIDPNTAYLKYTPRNGVANASGPLSARYLYRRYFEENRVCIVWKSILEDECYPLDDSVLRVHQSGWIVIEGDAKCPATTSRFKLFVQRHSPSRAGKLIHLTDVFQFIMPNISLEKRTTEYVTDFIVNSFRNVEEDVQ</sequence>
<comment type="caution">
    <text evidence="3">The sequence shown here is derived from an EMBL/GenBank/DDBJ whole genome shotgun (WGS) entry which is preliminary data.</text>
</comment>
<protein>
    <submittedName>
        <fullName evidence="3">Uncharacterized protein</fullName>
    </submittedName>
</protein>
<keyword evidence="1" id="KW-0175">Coiled coil</keyword>
<feature type="region of interest" description="Disordered" evidence="2">
    <location>
        <begin position="35"/>
        <end position="95"/>
    </location>
</feature>
<feature type="compositionally biased region" description="Low complexity" evidence="2">
    <location>
        <begin position="62"/>
        <end position="72"/>
    </location>
</feature>
<feature type="coiled-coil region" evidence="1">
    <location>
        <begin position="98"/>
        <end position="125"/>
    </location>
</feature>
<evidence type="ECO:0000256" key="2">
    <source>
        <dbReference type="SAM" id="MobiDB-lite"/>
    </source>
</evidence>
<dbReference type="EMBL" id="MZMZ02003244">
    <property type="protein sequence ID" value="RQM22251.1"/>
    <property type="molecule type" value="Genomic_DNA"/>
</dbReference>
<evidence type="ECO:0000256" key="1">
    <source>
        <dbReference type="SAM" id="Coils"/>
    </source>
</evidence>
<dbReference type="AlphaFoldDB" id="A0A425CZ71"/>
<keyword evidence="4" id="KW-1185">Reference proteome</keyword>
<gene>
    <name evidence="3" type="ORF">B5M09_008959</name>
</gene>
<evidence type="ECO:0000313" key="3">
    <source>
        <dbReference type="EMBL" id="RQM22251.1"/>
    </source>
</evidence>
<dbReference type="Proteomes" id="UP000284702">
    <property type="component" value="Unassembled WGS sequence"/>
</dbReference>
<dbReference type="VEuPathDB" id="FungiDB:H257_08295"/>